<dbReference type="STRING" id="1408254.T458_07155"/>
<dbReference type="PATRIC" id="fig|1408254.3.peg.1418"/>
<accession>V6MBU1</accession>
<proteinExistence type="predicted"/>
<dbReference type="Proteomes" id="UP000017973">
    <property type="component" value="Unassembled WGS sequence"/>
</dbReference>
<sequence length="285" mass="32619">MKMHGSLYTDIATVVNAFRKDEKVPLSFDSGSYFCVHEEPRELSHDTYYESDDGTEIERQQSVLMMAFQEKVSMLLRAKSKSMGIPLPLPKGEYRVDITVTTQRQADDVPPLLVMKAVLDGINKEIIENDRQIYECNIRYHYKTRYANASQYRPNESLKIELFDLRSSGGPIIEVSGDLYIVPKQSPILRDGGDRLLSDDTDRHNYLARPLKRKMKIAPCKSYSIDMCFTGDTDDKDIDNMALIYYPILGHLGINEAQVHYLHLEKRKSTTSPPSIETQIKCKTP</sequence>
<evidence type="ECO:0000313" key="1">
    <source>
        <dbReference type="EMBL" id="EST55697.1"/>
    </source>
</evidence>
<dbReference type="HOGENOM" id="CLU_1015054_0_0_9"/>
<dbReference type="AlphaFoldDB" id="V6MBU1"/>
<gene>
    <name evidence="1" type="ORF">T458_07155</name>
</gene>
<dbReference type="Gene3D" id="3.30.1330.70">
    <property type="entry name" value="Holliday junction resolvase RusA"/>
    <property type="match status" value="1"/>
</dbReference>
<reference evidence="1 2" key="1">
    <citation type="journal article" date="2014" name="Genome Announc.">
        <title>Draft Genome Sequence of Brevibacillus panacihumi Strain W25, a Halotolerant Hydrocarbon-Degrading Bacterium.</title>
        <authorList>
            <person name="Wang X."/>
            <person name="Jin D."/>
            <person name="Zhou L."/>
            <person name="Wu L."/>
            <person name="An W."/>
            <person name="Chen Y."/>
            <person name="Zhao L."/>
        </authorList>
    </citation>
    <scope>NUCLEOTIDE SEQUENCE [LARGE SCALE GENOMIC DNA]</scope>
    <source>
        <strain evidence="1 2">W25</strain>
    </source>
</reference>
<dbReference type="OrthoDB" id="2961464at2"/>
<dbReference type="GO" id="GO:0006310">
    <property type="term" value="P:DNA recombination"/>
    <property type="evidence" value="ECO:0007669"/>
    <property type="project" value="InterPro"/>
</dbReference>
<dbReference type="EMBL" id="AYJU01000003">
    <property type="protein sequence ID" value="EST55697.1"/>
    <property type="molecule type" value="Genomic_DNA"/>
</dbReference>
<organism evidence="1 2">
    <name type="scientific">Brevibacillus panacihumi W25</name>
    <dbReference type="NCBI Taxonomy" id="1408254"/>
    <lineage>
        <taxon>Bacteria</taxon>
        <taxon>Bacillati</taxon>
        <taxon>Bacillota</taxon>
        <taxon>Bacilli</taxon>
        <taxon>Bacillales</taxon>
        <taxon>Paenibacillaceae</taxon>
        <taxon>Brevibacillus</taxon>
    </lineage>
</organism>
<name>V6MBU1_9BACL</name>
<comment type="caution">
    <text evidence="1">The sequence shown here is derived from an EMBL/GenBank/DDBJ whole genome shotgun (WGS) entry which is preliminary data.</text>
</comment>
<dbReference type="RefSeq" id="WP_023555452.1">
    <property type="nucleotide sequence ID" value="NZ_KI629787.1"/>
</dbReference>
<evidence type="ECO:0000313" key="2">
    <source>
        <dbReference type="Proteomes" id="UP000017973"/>
    </source>
</evidence>
<keyword evidence="2" id="KW-1185">Reference proteome</keyword>
<protein>
    <submittedName>
        <fullName evidence="1">Uncharacterized protein</fullName>
    </submittedName>
</protein>
<dbReference type="GO" id="GO:0006281">
    <property type="term" value="P:DNA repair"/>
    <property type="evidence" value="ECO:0007669"/>
    <property type="project" value="InterPro"/>
</dbReference>
<dbReference type="InterPro" id="IPR036614">
    <property type="entry name" value="RusA-like_sf"/>
</dbReference>
<dbReference type="GO" id="GO:0000287">
    <property type="term" value="F:magnesium ion binding"/>
    <property type="evidence" value="ECO:0007669"/>
    <property type="project" value="InterPro"/>
</dbReference>